<keyword evidence="1" id="KW-0479">Metal-binding</keyword>
<evidence type="ECO:0000256" key="3">
    <source>
        <dbReference type="ARBA" id="ARBA00022833"/>
    </source>
</evidence>
<dbReference type="Pfam" id="PF04434">
    <property type="entry name" value="SWIM"/>
    <property type="match status" value="1"/>
</dbReference>
<organism evidence="7 8">
    <name type="scientific">Erythroxylum novogranatense</name>
    <dbReference type="NCBI Taxonomy" id="1862640"/>
    <lineage>
        <taxon>Eukaryota</taxon>
        <taxon>Viridiplantae</taxon>
        <taxon>Streptophyta</taxon>
        <taxon>Embryophyta</taxon>
        <taxon>Tracheophyta</taxon>
        <taxon>Spermatophyta</taxon>
        <taxon>Magnoliopsida</taxon>
        <taxon>eudicotyledons</taxon>
        <taxon>Gunneridae</taxon>
        <taxon>Pentapetalae</taxon>
        <taxon>rosids</taxon>
        <taxon>fabids</taxon>
        <taxon>Malpighiales</taxon>
        <taxon>Erythroxylaceae</taxon>
        <taxon>Erythroxylum</taxon>
    </lineage>
</organism>
<feature type="domain" description="SWIM-type" evidence="6">
    <location>
        <begin position="84"/>
        <end position="116"/>
    </location>
</feature>
<evidence type="ECO:0000256" key="5">
    <source>
        <dbReference type="SAM" id="MobiDB-lite"/>
    </source>
</evidence>
<keyword evidence="3" id="KW-0862">Zinc</keyword>
<evidence type="ECO:0000256" key="4">
    <source>
        <dbReference type="PROSITE-ProRule" id="PRU00325"/>
    </source>
</evidence>
<gene>
    <name evidence="7" type="ORF">K2173_002204</name>
</gene>
<sequence>MCEVFNGNMISLRYKAIYTLLEEIRVMVMRRHVERRAYPEKKFKGSFGDRIWPKIVSAGNASGDCHIVAREGDAYEVLSGGVRYVVNLGRRSCSCRGWNLTGIPCKHVYRIMVHRKEEIEEYVHPCYHRQTFLDTYQYSLKPVEGDRFWEKAFHGVIDPPELRKTNPGRKKKEGCKSRENGGAPSETRAKVQRGAFVLASSDNPPQSVADKAIADYSQQLPTQESQA</sequence>
<keyword evidence="8" id="KW-1185">Reference proteome</keyword>
<dbReference type="InterPro" id="IPR007527">
    <property type="entry name" value="Znf_SWIM"/>
</dbReference>
<dbReference type="AlphaFoldDB" id="A0AAV8TTL3"/>
<proteinExistence type="predicted"/>
<dbReference type="PANTHER" id="PTHR31973:SF187">
    <property type="entry name" value="MUTATOR TRANSPOSASE MUDRA PROTEIN"/>
    <property type="match status" value="1"/>
</dbReference>
<protein>
    <recommendedName>
        <fullName evidence="6">SWIM-type domain-containing protein</fullName>
    </recommendedName>
</protein>
<keyword evidence="2 4" id="KW-0863">Zinc-finger</keyword>
<comment type="caution">
    <text evidence="7">The sequence shown here is derived from an EMBL/GenBank/DDBJ whole genome shotgun (WGS) entry which is preliminary data.</text>
</comment>
<feature type="region of interest" description="Disordered" evidence="5">
    <location>
        <begin position="159"/>
        <end position="227"/>
    </location>
</feature>
<reference evidence="7 8" key="1">
    <citation type="submission" date="2021-09" db="EMBL/GenBank/DDBJ databases">
        <title>Genomic insights and catalytic innovation underlie evolution of tropane alkaloids biosynthesis.</title>
        <authorList>
            <person name="Wang Y.-J."/>
            <person name="Tian T."/>
            <person name="Huang J.-P."/>
            <person name="Huang S.-X."/>
        </authorList>
    </citation>
    <scope>NUCLEOTIDE SEQUENCE [LARGE SCALE GENOMIC DNA]</scope>
    <source>
        <strain evidence="7">KIB-2018</strain>
        <tissue evidence="7">Leaf</tissue>
    </source>
</reference>
<evidence type="ECO:0000256" key="1">
    <source>
        <dbReference type="ARBA" id="ARBA00022723"/>
    </source>
</evidence>
<name>A0AAV8TTL3_9ROSI</name>
<dbReference type="PROSITE" id="PS50966">
    <property type="entry name" value="ZF_SWIM"/>
    <property type="match status" value="1"/>
</dbReference>
<evidence type="ECO:0000313" key="7">
    <source>
        <dbReference type="EMBL" id="KAJ8769275.1"/>
    </source>
</evidence>
<dbReference type="SMART" id="SM00575">
    <property type="entry name" value="ZnF_PMZ"/>
    <property type="match status" value="1"/>
</dbReference>
<evidence type="ECO:0000256" key="2">
    <source>
        <dbReference type="ARBA" id="ARBA00022771"/>
    </source>
</evidence>
<dbReference type="GO" id="GO:0008270">
    <property type="term" value="F:zinc ion binding"/>
    <property type="evidence" value="ECO:0007669"/>
    <property type="project" value="UniProtKB-KW"/>
</dbReference>
<evidence type="ECO:0000259" key="6">
    <source>
        <dbReference type="PROSITE" id="PS50966"/>
    </source>
</evidence>
<dbReference type="PANTHER" id="PTHR31973">
    <property type="entry name" value="POLYPROTEIN, PUTATIVE-RELATED"/>
    <property type="match status" value="1"/>
</dbReference>
<dbReference type="EMBL" id="JAIWQS010000003">
    <property type="protein sequence ID" value="KAJ8769275.1"/>
    <property type="molecule type" value="Genomic_DNA"/>
</dbReference>
<evidence type="ECO:0000313" key="8">
    <source>
        <dbReference type="Proteomes" id="UP001159364"/>
    </source>
</evidence>
<dbReference type="Proteomes" id="UP001159364">
    <property type="component" value="Linkage Group LG03"/>
</dbReference>
<dbReference type="InterPro" id="IPR006564">
    <property type="entry name" value="Znf_PMZ"/>
</dbReference>
<accession>A0AAV8TTL3</accession>
<feature type="compositionally biased region" description="Polar residues" evidence="5">
    <location>
        <begin position="216"/>
        <end position="227"/>
    </location>
</feature>